<comment type="caution">
    <text evidence="2">The sequence shown here is derived from an EMBL/GenBank/DDBJ whole genome shotgun (WGS) entry which is preliminary data.</text>
</comment>
<keyword evidence="3" id="KW-1185">Reference proteome</keyword>
<protein>
    <submittedName>
        <fullName evidence="2">DUF1983 domain-containing protein</fullName>
    </submittedName>
</protein>
<dbReference type="Gene3D" id="2.60.40.10">
    <property type="entry name" value="Immunoglobulins"/>
    <property type="match status" value="1"/>
</dbReference>
<sequence length="644" mass="68481">MAKKRLYPAIPRGNDQRQIESLTQIAEILIGASGNKLEKAVTYRELETLGITSLLVAAGGKKVTGGGGGDPAIDLPDVPTNLQAFGTFSHVILSWDTPQYNGHQYTRIYRSDTDNLAGAVAIATSIASVYADDTGPLGDGAGYYYWITHVNLNDVESAHHPAINGVYAETSLDPDIALSKLTQMVNSGQLSEYLRGDIEWVINKYATLEALFNDGTGIIERVGNAEGTISNHNGMIFANEENLAAMGIATFGLEDSITLARTDAASWDGVLVAEINSLKAVVYEIDGITPKWQAGVNDIKAAFAYDNGAIAISAQDVYVDQGNGPEGIQTYVEARAGEADSTVAQWAVKSSVASVLDPTDKLVGGIGLWNDGQQVYFTVSANRFAVINPLDNTAEPLLTVVQNSGDPDVPDGVYIPDAYIRTAHIKNLIAQTVVADFIHALELTAVDITGGTIGIGGDAFTVDENGQVEARNITIKNDLGEIVLQVNDVGAYISGAFIENLTVGTLDIVNGAVTATRFFESPTYGPTTSAVTLYDDTISIGSDAFLTVCATVEVKRSGDTTTAYDSVKFIIWLYDDTALVKTISHTELYADAKGTEQPKFLMPVSVAAPITSGSARLKISAQTDGSPVQPFFFKVTGFSISAKR</sequence>
<gene>
    <name evidence="2" type="ORF">ACFP85_12855</name>
</gene>
<dbReference type="Pfam" id="PF09327">
    <property type="entry name" value="Phage_Tail_Tip"/>
    <property type="match status" value="1"/>
</dbReference>
<accession>A0ABW1XMK1</accession>
<feature type="domain" description="Tip attachment protein J central straight fiber" evidence="1">
    <location>
        <begin position="339"/>
        <end position="476"/>
    </location>
</feature>
<dbReference type="Proteomes" id="UP001596364">
    <property type="component" value="Unassembled WGS sequence"/>
</dbReference>
<dbReference type="InterPro" id="IPR015406">
    <property type="entry name" value="GpJ_CSF"/>
</dbReference>
<dbReference type="InterPro" id="IPR013783">
    <property type="entry name" value="Ig-like_fold"/>
</dbReference>
<evidence type="ECO:0000259" key="1">
    <source>
        <dbReference type="Pfam" id="PF09327"/>
    </source>
</evidence>
<evidence type="ECO:0000313" key="2">
    <source>
        <dbReference type="EMBL" id="MFC6441036.1"/>
    </source>
</evidence>
<dbReference type="EMBL" id="JBHSUS010000001">
    <property type="protein sequence ID" value="MFC6441036.1"/>
    <property type="molecule type" value="Genomic_DNA"/>
</dbReference>
<organism evidence="2 3">
    <name type="scientific">Pseudobowmanella zhangzhouensis</name>
    <dbReference type="NCBI Taxonomy" id="1537679"/>
    <lineage>
        <taxon>Bacteria</taxon>
        <taxon>Pseudomonadati</taxon>
        <taxon>Pseudomonadota</taxon>
        <taxon>Gammaproteobacteria</taxon>
        <taxon>Alteromonadales</taxon>
        <taxon>Alteromonadaceae</taxon>
    </lineage>
</organism>
<proteinExistence type="predicted"/>
<reference evidence="3" key="1">
    <citation type="journal article" date="2019" name="Int. J. Syst. Evol. Microbiol.">
        <title>The Global Catalogue of Microorganisms (GCM) 10K type strain sequencing project: providing services to taxonomists for standard genome sequencing and annotation.</title>
        <authorList>
            <consortium name="The Broad Institute Genomics Platform"/>
            <consortium name="The Broad Institute Genome Sequencing Center for Infectious Disease"/>
            <person name="Wu L."/>
            <person name="Ma J."/>
        </authorList>
    </citation>
    <scope>NUCLEOTIDE SEQUENCE [LARGE SCALE GENOMIC DNA]</scope>
    <source>
        <strain evidence="3">CGMCC 1.16031</strain>
    </source>
</reference>
<evidence type="ECO:0000313" key="3">
    <source>
        <dbReference type="Proteomes" id="UP001596364"/>
    </source>
</evidence>
<name>A0ABW1XMK1_9ALTE</name>
<dbReference type="RefSeq" id="WP_131258624.1">
    <property type="nucleotide sequence ID" value="NZ_JBHSUS010000001.1"/>
</dbReference>